<gene>
    <name evidence="2" type="ORF">AVDCRST_MAG53-3245</name>
</gene>
<feature type="non-terminal residue" evidence="2">
    <location>
        <position position="1"/>
    </location>
</feature>
<evidence type="ECO:0000313" key="2">
    <source>
        <dbReference type="EMBL" id="CAA9520118.1"/>
    </source>
</evidence>
<dbReference type="AlphaFoldDB" id="A0A6J4TCW0"/>
<sequence>AHPLFSPPARPRRCGRPARRGRRRRVRSVRQRGHRQVRRREGHQVQPGEPHDQAGLHGHLALPGRDDEAQRDLQGRQALQELPGQGKRHLLRALHQARRLPVRVHAAHRDEGRHHREV</sequence>
<evidence type="ECO:0000256" key="1">
    <source>
        <dbReference type="SAM" id="MobiDB-lite"/>
    </source>
</evidence>
<name>A0A6J4TCW0_9ACTN</name>
<feature type="region of interest" description="Disordered" evidence="1">
    <location>
        <begin position="1"/>
        <end position="69"/>
    </location>
</feature>
<accession>A0A6J4TCW0</accession>
<proteinExistence type="predicted"/>
<feature type="compositionally biased region" description="Basic residues" evidence="1">
    <location>
        <begin position="10"/>
        <end position="41"/>
    </location>
</feature>
<reference evidence="2" key="1">
    <citation type="submission" date="2020-02" db="EMBL/GenBank/DDBJ databases">
        <authorList>
            <person name="Meier V. D."/>
        </authorList>
    </citation>
    <scope>NUCLEOTIDE SEQUENCE</scope>
    <source>
        <strain evidence="2">AVDCRST_MAG53</strain>
    </source>
</reference>
<protein>
    <submittedName>
        <fullName evidence="2">Uncharacterized protein</fullName>
    </submittedName>
</protein>
<dbReference type="EMBL" id="CADCVR010000101">
    <property type="protein sequence ID" value="CAA9520118.1"/>
    <property type="molecule type" value="Genomic_DNA"/>
</dbReference>
<feature type="non-terminal residue" evidence="2">
    <location>
        <position position="118"/>
    </location>
</feature>
<organism evidence="2">
    <name type="scientific">uncultured Solirubrobacteraceae bacterium</name>
    <dbReference type="NCBI Taxonomy" id="1162706"/>
    <lineage>
        <taxon>Bacteria</taxon>
        <taxon>Bacillati</taxon>
        <taxon>Actinomycetota</taxon>
        <taxon>Thermoleophilia</taxon>
        <taxon>Solirubrobacterales</taxon>
        <taxon>Solirubrobacteraceae</taxon>
        <taxon>environmental samples</taxon>
    </lineage>
</organism>